<name>A0AAD8DEC2_ACIOX</name>
<dbReference type="InterPro" id="IPR026713">
    <property type="entry name" value="CRACD-like"/>
</dbReference>
<proteinExistence type="predicted"/>
<feature type="compositionally biased region" description="Polar residues" evidence="1">
    <location>
        <begin position="607"/>
        <end position="616"/>
    </location>
</feature>
<reference evidence="3" key="1">
    <citation type="submission" date="2022-02" db="EMBL/GenBank/DDBJ databases">
        <title>Atlantic sturgeon de novo genome assembly.</title>
        <authorList>
            <person name="Stock M."/>
            <person name="Klopp C."/>
            <person name="Guiguen Y."/>
            <person name="Cabau C."/>
            <person name="Parinello H."/>
            <person name="Santidrian Yebra-Pimentel E."/>
            <person name="Kuhl H."/>
            <person name="Dirks R.P."/>
            <person name="Guessner J."/>
            <person name="Wuertz S."/>
            <person name="Du K."/>
            <person name="Schartl M."/>
        </authorList>
    </citation>
    <scope>NUCLEOTIDE SEQUENCE</scope>
    <source>
        <strain evidence="3">STURGEONOMICS-FGT-2020</strain>
        <tissue evidence="3">Whole blood</tissue>
    </source>
</reference>
<protein>
    <recommendedName>
        <fullName evidence="2">DUF4592 domain-containing protein</fullName>
    </recommendedName>
</protein>
<feature type="compositionally biased region" description="Basic and acidic residues" evidence="1">
    <location>
        <begin position="869"/>
        <end position="894"/>
    </location>
</feature>
<feature type="region of interest" description="Disordered" evidence="1">
    <location>
        <begin position="523"/>
        <end position="616"/>
    </location>
</feature>
<feature type="compositionally biased region" description="Basic and acidic residues" evidence="1">
    <location>
        <begin position="574"/>
        <end position="590"/>
    </location>
</feature>
<dbReference type="EMBL" id="JAGXEW010000009">
    <property type="protein sequence ID" value="KAK1167695.1"/>
    <property type="molecule type" value="Genomic_DNA"/>
</dbReference>
<feature type="domain" description="DUF4592" evidence="2">
    <location>
        <begin position="150"/>
        <end position="293"/>
    </location>
</feature>
<feature type="region of interest" description="Disordered" evidence="1">
    <location>
        <begin position="283"/>
        <end position="304"/>
    </location>
</feature>
<feature type="region of interest" description="Disordered" evidence="1">
    <location>
        <begin position="391"/>
        <end position="414"/>
    </location>
</feature>
<keyword evidence="4" id="KW-1185">Reference proteome</keyword>
<feature type="region of interest" description="Disordered" evidence="1">
    <location>
        <begin position="747"/>
        <end position="841"/>
    </location>
</feature>
<sequence length="993" mass="108975">MRRELDGKPWLITRDSSENHIVATELMDPKMGEAEGCSEDITGKKKSKFKAFKIRLFGKRKRKEGTASASKGGLKQSQSASDVMAPESMAVISDSEDELGCPKGVLGSRALSHDSIFIPEATPESSIPAHVLSQENVSGKIKALQLKLQQNIRLGPPLLVIPGKRTEDTGASSEDDGLPRSPPEISPLPESLARGSAAQFNDTYRHLSSLSLAGTGSEDEEQVSSQPSSRALSPVAKINYRTSSPLSPTVQTSNRCTSPIVDFSSPPEFSACLDNSAAKHRLSVKPRNQRAGAKGRRHPSNVHRPRCESLNELDYTLLEKEEEEENEPQEIIRCYSYSSQVPRTGILTAMLNKKPTVVKASDTLMEQQTPKSTDPTEKESALCLLRNSSSSYNTQGSTFSKALSPDTQDSSTTRELNPVTVHDKVETNFLKLETDKTVPVKPVSMRKTQSKDLIKEILNTGAGARTATLQVREDTENFQMLDTNIGDSTLRDVPKSEASSMLCSVNIRESISRYTQDLYKVAQSETRTKELPSASSRTVNSLHSKDSMENSKLSPLKTKSLHEELPQNKQSSEPAKKPIDSIPTAEKEEQVLTVPADVGRGADVKPLSQQSSFKKMNAGSFQFSISSAWDRPRMGSFTGTEQTEIKKDNYFQGSTSFHPKPNPVVGMEKEETPPKVAKESCEISSKKPEDSVVAAVGKDSQGEDNEEKSPFGIKLRSTSLSLRYREGSYPDFNVKRHSAEVSTLMDTGDFIGLPNGGKTDDPKPSDVLGSPFKDNGKIKAKSSEQLSVKPPLLRKPVLQSAGTTDASSVATKSENTEGERLSFHKNSEKGTPTKSMSEVTKETAAVAKPAWINVARLKQRGYQEQHNSTSKEEKYLIPEVKTDKVKQGEAKQETLRPQSEVWVDRVPSPTQQRAALDHRQDVKMEWKQPQPTQTTALPTPEGVPSTIILMSTDKEEKPQLSKDLPVPTAGAGQPPWMELAKKKSQAWNDISMD</sequence>
<dbReference type="PANTHER" id="PTHR47743:SF1">
    <property type="entry name" value="CRACD-LIKE PROTEIN"/>
    <property type="match status" value="1"/>
</dbReference>
<feature type="compositionally biased region" description="Polar residues" evidence="1">
    <location>
        <begin position="533"/>
        <end position="542"/>
    </location>
</feature>
<evidence type="ECO:0000259" key="2">
    <source>
        <dbReference type="Pfam" id="PF15262"/>
    </source>
</evidence>
<accession>A0AAD8DEC2</accession>
<organism evidence="3 4">
    <name type="scientific">Acipenser oxyrinchus oxyrinchus</name>
    <dbReference type="NCBI Taxonomy" id="40147"/>
    <lineage>
        <taxon>Eukaryota</taxon>
        <taxon>Metazoa</taxon>
        <taxon>Chordata</taxon>
        <taxon>Craniata</taxon>
        <taxon>Vertebrata</taxon>
        <taxon>Euteleostomi</taxon>
        <taxon>Actinopterygii</taxon>
        <taxon>Chondrostei</taxon>
        <taxon>Acipenseriformes</taxon>
        <taxon>Acipenseridae</taxon>
        <taxon>Acipenser</taxon>
    </lineage>
</organism>
<dbReference type="Pfam" id="PF15262">
    <property type="entry name" value="DUF4592"/>
    <property type="match status" value="1"/>
</dbReference>
<evidence type="ECO:0000313" key="4">
    <source>
        <dbReference type="Proteomes" id="UP001230051"/>
    </source>
</evidence>
<feature type="region of interest" description="Disordered" evidence="1">
    <location>
        <begin position="952"/>
        <end position="993"/>
    </location>
</feature>
<feature type="compositionally biased region" description="Low complexity" evidence="1">
    <location>
        <begin position="928"/>
        <end position="940"/>
    </location>
</feature>
<feature type="region of interest" description="Disordered" evidence="1">
    <location>
        <begin position="861"/>
        <end position="918"/>
    </location>
</feature>
<dbReference type="InterPro" id="IPR028030">
    <property type="entry name" value="DUF4592"/>
</dbReference>
<feature type="compositionally biased region" description="Polar residues" evidence="1">
    <location>
        <begin position="800"/>
        <end position="813"/>
    </location>
</feature>
<feature type="region of interest" description="Disordered" evidence="1">
    <location>
        <begin position="159"/>
        <end position="192"/>
    </location>
</feature>
<dbReference type="Proteomes" id="UP001230051">
    <property type="component" value="Unassembled WGS sequence"/>
</dbReference>
<feature type="region of interest" description="Disordered" evidence="1">
    <location>
        <begin position="630"/>
        <end position="716"/>
    </location>
</feature>
<feature type="region of interest" description="Disordered" evidence="1">
    <location>
        <begin position="925"/>
        <end position="944"/>
    </location>
</feature>
<gene>
    <name evidence="3" type="ORF">AOXY_G10446</name>
</gene>
<feature type="compositionally biased region" description="Polar residues" evidence="1">
    <location>
        <begin position="829"/>
        <end position="838"/>
    </location>
</feature>
<dbReference type="PANTHER" id="PTHR47743">
    <property type="entry name" value="KIAA1210 / KIAA1211 FAMILY MEMBER"/>
    <property type="match status" value="1"/>
</dbReference>
<evidence type="ECO:0000313" key="3">
    <source>
        <dbReference type="EMBL" id="KAK1167695.1"/>
    </source>
</evidence>
<dbReference type="AlphaFoldDB" id="A0AAD8DEC2"/>
<feature type="compositionally biased region" description="Basic and acidic residues" evidence="1">
    <location>
        <begin position="814"/>
        <end position="828"/>
    </location>
</feature>
<comment type="caution">
    <text evidence="3">The sequence shown here is derived from an EMBL/GenBank/DDBJ whole genome shotgun (WGS) entry which is preliminary data.</text>
</comment>
<feature type="compositionally biased region" description="Basic and acidic residues" evidence="1">
    <location>
        <begin position="667"/>
        <end position="690"/>
    </location>
</feature>
<feature type="region of interest" description="Disordered" evidence="1">
    <location>
        <begin position="213"/>
        <end position="235"/>
    </location>
</feature>
<evidence type="ECO:0000256" key="1">
    <source>
        <dbReference type="SAM" id="MobiDB-lite"/>
    </source>
</evidence>
<feature type="region of interest" description="Disordered" evidence="1">
    <location>
        <begin position="60"/>
        <end position="88"/>
    </location>
</feature>